<keyword evidence="2" id="KW-1185">Reference proteome</keyword>
<gene>
    <name evidence="1" type="ORF">BJ138DRAFT_1080619</name>
</gene>
<proteinExistence type="predicted"/>
<dbReference type="Proteomes" id="UP000790377">
    <property type="component" value="Unassembled WGS sequence"/>
</dbReference>
<name>A0ACB8AL50_9AGAM</name>
<evidence type="ECO:0000313" key="1">
    <source>
        <dbReference type="EMBL" id="KAH7913889.1"/>
    </source>
</evidence>
<protein>
    <submittedName>
        <fullName evidence="1">P-loop containing nucleoside triphosphate hydrolase protein</fullName>
    </submittedName>
</protein>
<keyword evidence="1" id="KW-0378">Hydrolase</keyword>
<evidence type="ECO:0000313" key="2">
    <source>
        <dbReference type="Proteomes" id="UP000790377"/>
    </source>
</evidence>
<reference evidence="1" key="1">
    <citation type="journal article" date="2021" name="New Phytol.">
        <title>Evolutionary innovations through gain and loss of genes in the ectomycorrhizal Boletales.</title>
        <authorList>
            <person name="Wu G."/>
            <person name="Miyauchi S."/>
            <person name="Morin E."/>
            <person name="Kuo A."/>
            <person name="Drula E."/>
            <person name="Varga T."/>
            <person name="Kohler A."/>
            <person name="Feng B."/>
            <person name="Cao Y."/>
            <person name="Lipzen A."/>
            <person name="Daum C."/>
            <person name="Hundley H."/>
            <person name="Pangilinan J."/>
            <person name="Johnson J."/>
            <person name="Barry K."/>
            <person name="LaButti K."/>
            <person name="Ng V."/>
            <person name="Ahrendt S."/>
            <person name="Min B."/>
            <person name="Choi I.G."/>
            <person name="Park H."/>
            <person name="Plett J.M."/>
            <person name="Magnuson J."/>
            <person name="Spatafora J.W."/>
            <person name="Nagy L.G."/>
            <person name="Henrissat B."/>
            <person name="Grigoriev I.V."/>
            <person name="Yang Z.L."/>
            <person name="Xu J."/>
            <person name="Martin F.M."/>
        </authorList>
    </citation>
    <scope>NUCLEOTIDE SEQUENCE</scope>
    <source>
        <strain evidence="1">ATCC 28755</strain>
    </source>
</reference>
<organism evidence="1 2">
    <name type="scientific">Hygrophoropsis aurantiaca</name>
    <dbReference type="NCBI Taxonomy" id="72124"/>
    <lineage>
        <taxon>Eukaryota</taxon>
        <taxon>Fungi</taxon>
        <taxon>Dikarya</taxon>
        <taxon>Basidiomycota</taxon>
        <taxon>Agaricomycotina</taxon>
        <taxon>Agaricomycetes</taxon>
        <taxon>Agaricomycetidae</taxon>
        <taxon>Boletales</taxon>
        <taxon>Coniophorineae</taxon>
        <taxon>Hygrophoropsidaceae</taxon>
        <taxon>Hygrophoropsis</taxon>
    </lineage>
</organism>
<sequence>MAPVQCPICSHSVSESNINKHLDSNCSGFIITSETAASSKEKPRISGKVAPIFNQQKERAPLDGFLSAAASSDASRASSSQKRKINEPSMSQSINKRLKGSTSQYSTTPLAERLRPQHLSDFIGQKHLTGPESLLMNMLETGTLGSMIFWGPPGCGKTTLARLLAQQMDAVIKELSATSSGINDVRTVFEEAKNVLTLTGRRTVLFLDEIHRFNKSQQDIFLPYIERGQIQLIGATTENPSFKLTGALISRCRVFVLNRLTDDDVKDIIHGALGRVGPSGQSTELGEPSSQITPSEPSTSQTVWSQPDSSPVSKVPARSSYPAYPQLTEKVIDTITSLSTGDARTALSLLELVLTSRTESKEETLLSALRQSVSTSYDRTGESHYDMISALHKSVRGSQGSAAMYWLARMLGAGEDPLYIARRMVVCASEDIGLADVHALPLAMATFHACQAVGMPECRINLAHLVAYLSETQKSTRAYNAYKRAEEAAKLDMTMPVPMQMRNAPTNLMKELGYGEDYRYNPEYLHPVHNDYLPIPLRDDKFLKDAEDLSDKVWDEDALAHWEREANGGQQWDGRIQHHNE</sequence>
<accession>A0ACB8AL50</accession>
<dbReference type="EMBL" id="MU267622">
    <property type="protein sequence ID" value="KAH7913889.1"/>
    <property type="molecule type" value="Genomic_DNA"/>
</dbReference>
<comment type="caution">
    <text evidence="1">The sequence shown here is derived from an EMBL/GenBank/DDBJ whole genome shotgun (WGS) entry which is preliminary data.</text>
</comment>